<protein>
    <submittedName>
        <fullName evidence="1">Uncharacterized protein</fullName>
    </submittedName>
</protein>
<proteinExistence type="predicted"/>
<organism evidence="1">
    <name type="scientific">Satyrvirus sp</name>
    <dbReference type="NCBI Taxonomy" id="2487771"/>
    <lineage>
        <taxon>Viruses</taxon>
        <taxon>Varidnaviria</taxon>
        <taxon>Bamfordvirae</taxon>
        <taxon>Nucleocytoviricota</taxon>
        <taxon>Megaviricetes</taxon>
        <taxon>Imitervirales</taxon>
        <taxon>Mimiviridae</taxon>
        <taxon>Megamimivirinae</taxon>
    </lineage>
</organism>
<dbReference type="EMBL" id="MK072444">
    <property type="protein sequence ID" value="AYV85266.1"/>
    <property type="molecule type" value="Genomic_DNA"/>
</dbReference>
<accession>A0A3G5ADH2</accession>
<evidence type="ECO:0000313" key="1">
    <source>
        <dbReference type="EMBL" id="AYV85266.1"/>
    </source>
</evidence>
<sequence>MTILNNLLNYKLSKVESTSDIQFGTYYTYNDLSSQRFKVVVDINEITVYKANYKPCQTCPEYEKLFKLTKFIKYWAGFDPSIYKQHGNSILIHQMDNDYMFIGHMIYSFKTDEPIIDFISMYNGDRDIYDREETSRFIS</sequence>
<name>A0A3G5ADH2_9VIRU</name>
<gene>
    <name evidence="1" type="ORF">Satyrvirus8_24</name>
</gene>
<reference evidence="1" key="1">
    <citation type="submission" date="2018-10" db="EMBL/GenBank/DDBJ databases">
        <title>Hidden diversity of soil giant viruses.</title>
        <authorList>
            <person name="Schulz F."/>
            <person name="Alteio L."/>
            <person name="Goudeau D."/>
            <person name="Ryan E.M."/>
            <person name="Malmstrom R.R."/>
            <person name="Blanchard J."/>
            <person name="Woyke T."/>
        </authorList>
    </citation>
    <scope>NUCLEOTIDE SEQUENCE</scope>
    <source>
        <strain evidence="1">SAV1</strain>
    </source>
</reference>